<dbReference type="Gene3D" id="3.40.50.300">
    <property type="entry name" value="P-loop containing nucleotide triphosphate hydrolases"/>
    <property type="match status" value="1"/>
</dbReference>
<dbReference type="Proteomes" id="UP000029389">
    <property type="component" value="Unassembled WGS sequence"/>
</dbReference>
<dbReference type="NCBIfam" id="TIGR01630">
    <property type="entry name" value="psiM2_ORF9"/>
    <property type="match status" value="1"/>
</dbReference>
<dbReference type="EMBL" id="JMQC01000008">
    <property type="protein sequence ID" value="KFN02938.1"/>
    <property type="molecule type" value="Genomic_DNA"/>
</dbReference>
<reference evidence="1 2" key="1">
    <citation type="submission" date="2014-04" db="EMBL/GenBank/DDBJ databases">
        <authorList>
            <person name="Bishop-Lilly K.A."/>
            <person name="Broomall S.M."/>
            <person name="Chain P.S."/>
            <person name="Chertkov O."/>
            <person name="Coyne S.R."/>
            <person name="Daligault H.E."/>
            <person name="Davenport K.W."/>
            <person name="Erkkila T."/>
            <person name="Frey K.G."/>
            <person name="Gibbons H.S."/>
            <person name="Gu W."/>
            <person name="Jaissle J."/>
            <person name="Johnson S.L."/>
            <person name="Koroleva G.I."/>
            <person name="Ladner J.T."/>
            <person name="Lo C.-C."/>
            <person name="Minogue T.D."/>
            <person name="Munk C."/>
            <person name="Palacios G.F."/>
            <person name="Redden C.L."/>
            <person name="Rosenzweig C.N."/>
            <person name="Scholz M.B."/>
            <person name="Teshima H."/>
            <person name="Xu Y."/>
        </authorList>
    </citation>
    <scope>NUCLEOTIDE SEQUENCE [LARGE SCALE GENOMIC DNA]</scope>
    <source>
        <strain evidence="1 2">BHP</strain>
    </source>
</reference>
<dbReference type="PATRIC" id="fig|1405.8.peg.529"/>
<gene>
    <name evidence="1" type="ORF">DJ93_356</name>
</gene>
<evidence type="ECO:0000313" key="2">
    <source>
        <dbReference type="Proteomes" id="UP000029389"/>
    </source>
</evidence>
<dbReference type="Gene3D" id="3.30.420.240">
    <property type="match status" value="1"/>
</dbReference>
<evidence type="ECO:0000313" key="1">
    <source>
        <dbReference type="EMBL" id="KFN02938.1"/>
    </source>
</evidence>
<sequence>MLHSFDKFSITVNFSIVNYKLREEAVNIAWINGEWFERKERLEKVNQLRKYIVPRVRNRHKLTDDEKYELTTYINEFNRLQDVNRGETDLLFFAYNYFGENRNKDNTGNWVPEFQVPDGFNLDNITKYAPNFHDEICDIMNVVSNEEINKRVAVAAPRSHAKSSYLSKAFPIHEICYRKRAYIILISETPAVSSANLEWIKLQLQSNDKLRRDFGPLLHTKQQMNPRDNTSEFIAWEPKGKDDKKLLTLVQAASTGQALRGRNWNGKRPDLIVCDDLEDKRNTNTAQLRQELKDWFAQVVIPLGDPEGKRTAIVFMGTTVHPQSLLIDIMERRSDFESRKYRALITPPIRQDLWAECERIYKDRENKTRARDAELFFTAHHDEMVEGAQVLWEEVQPLFKLMKFKWDNGSKAFNTELQNNPIDEEVMVFNPDNFTYWNDKQINRNFLSGKYFVSIGVDLAMGKERGDYSAISVVAKHKETDTIYVIDSFGERLHPDKFMKVIVDKVLHFRPDVIAVEAQAAQEFFADMVSKRLIEKGYPATTRLVKIKQRSRKELRLEALLPRIENGEIQFNRMHSLLLEQFQYYGTNMHDDLPDSLEMAISVTDKGRKRKAGNAGNYRY</sequence>
<name>A0A090YXW0_9BACI</name>
<organism evidence="1 2">
    <name type="scientific">Bacillus clarus</name>
    <dbReference type="NCBI Taxonomy" id="2338372"/>
    <lineage>
        <taxon>Bacteria</taxon>
        <taxon>Bacillati</taxon>
        <taxon>Bacillota</taxon>
        <taxon>Bacilli</taxon>
        <taxon>Bacillales</taxon>
        <taxon>Bacillaceae</taxon>
        <taxon>Bacillus</taxon>
        <taxon>Bacillus cereus group</taxon>
    </lineage>
</organism>
<proteinExistence type="predicted"/>
<dbReference type="AlphaFoldDB" id="A0A090YXW0"/>
<protein>
    <submittedName>
        <fullName evidence="1">Terminase-like family protein</fullName>
    </submittedName>
</protein>
<comment type="caution">
    <text evidence="1">The sequence shown here is derived from an EMBL/GenBank/DDBJ whole genome shotgun (WGS) entry which is preliminary data.</text>
</comment>
<accession>A0A090YXW0</accession>
<dbReference type="InterPro" id="IPR027417">
    <property type="entry name" value="P-loop_NTPase"/>
</dbReference>
<dbReference type="RefSeq" id="WP_241484247.1">
    <property type="nucleotide sequence ID" value="NZ_JMQC01000008.1"/>
</dbReference>
<dbReference type="InterPro" id="IPR006517">
    <property type="entry name" value="Phage_terminase_lsu-like_C"/>
</dbReference>